<evidence type="ECO:0000256" key="4">
    <source>
        <dbReference type="RuleBase" id="RU361117"/>
    </source>
</evidence>
<evidence type="ECO:0000256" key="3">
    <source>
        <dbReference type="ARBA" id="ARBA00022801"/>
    </source>
</evidence>
<name>A0A8H2PTY2_ACIRA</name>
<dbReference type="AlphaFoldDB" id="A0A8H2PTY2"/>
<dbReference type="InterPro" id="IPR006379">
    <property type="entry name" value="HAD-SF_hydro_IIB"/>
</dbReference>
<dbReference type="EMBL" id="VFBM01000007">
    <property type="protein sequence ID" value="TNX91404.1"/>
    <property type="molecule type" value="Genomic_DNA"/>
</dbReference>
<dbReference type="NCBIfam" id="TIGR00685">
    <property type="entry name" value="T6PP"/>
    <property type="match status" value="1"/>
</dbReference>
<dbReference type="PANTHER" id="PTHR43768">
    <property type="entry name" value="TREHALOSE 6-PHOSPHATE PHOSPHATASE"/>
    <property type="match status" value="1"/>
</dbReference>
<dbReference type="NCBIfam" id="TIGR01484">
    <property type="entry name" value="HAD-SF-IIB"/>
    <property type="match status" value="1"/>
</dbReference>
<evidence type="ECO:0000313" key="5">
    <source>
        <dbReference type="EMBL" id="TNX91404.1"/>
    </source>
</evidence>
<dbReference type="GO" id="GO:0004805">
    <property type="term" value="F:trehalose-phosphatase activity"/>
    <property type="evidence" value="ECO:0007669"/>
    <property type="project" value="UniProtKB-EC"/>
</dbReference>
<dbReference type="CDD" id="cd01627">
    <property type="entry name" value="HAD_TPP"/>
    <property type="match status" value="1"/>
</dbReference>
<comment type="caution">
    <text evidence="5">The sequence shown here is derived from an EMBL/GenBank/DDBJ whole genome shotgun (WGS) entry which is preliminary data.</text>
</comment>
<organism evidence="5 6">
    <name type="scientific">Acinetobacter radioresistens</name>
    <dbReference type="NCBI Taxonomy" id="40216"/>
    <lineage>
        <taxon>Bacteria</taxon>
        <taxon>Pseudomonadati</taxon>
        <taxon>Pseudomonadota</taxon>
        <taxon>Gammaproteobacteria</taxon>
        <taxon>Moraxellales</taxon>
        <taxon>Moraxellaceae</taxon>
        <taxon>Acinetobacter</taxon>
    </lineage>
</organism>
<dbReference type="InterPro" id="IPR003337">
    <property type="entry name" value="Trehalose_PPase"/>
</dbReference>
<dbReference type="RefSeq" id="WP_101159953.1">
    <property type="nucleotide sequence ID" value="NZ_CP027365.1"/>
</dbReference>
<dbReference type="GO" id="GO:0005992">
    <property type="term" value="P:trehalose biosynthetic process"/>
    <property type="evidence" value="ECO:0007669"/>
    <property type="project" value="UniProtKB-UniPathway"/>
</dbReference>
<comment type="function">
    <text evidence="4">Removes the phosphate from trehalose 6-phosphate to produce free trehalose.</text>
</comment>
<gene>
    <name evidence="5" type="primary">otsB</name>
    <name evidence="5" type="ORF">FHY67_10505</name>
</gene>
<dbReference type="InterPro" id="IPR044651">
    <property type="entry name" value="OTSB-like"/>
</dbReference>
<dbReference type="Gene3D" id="3.30.70.1020">
    <property type="entry name" value="Trehalose-6-phosphate phosphatase related protein, domain 2"/>
    <property type="match status" value="1"/>
</dbReference>
<keyword evidence="3 4" id="KW-0378">Hydrolase</keyword>
<comment type="pathway">
    <text evidence="1 4">Glycan biosynthesis; trehalose biosynthesis.</text>
</comment>
<reference evidence="5 6" key="1">
    <citation type="submission" date="2019-06" db="EMBL/GenBank/DDBJ databases">
        <title>Genome of Acinetobacter radioresistens APH1, a phenol degrading strain.</title>
        <authorList>
            <person name="Liu Y."/>
        </authorList>
    </citation>
    <scope>NUCLEOTIDE SEQUENCE [LARGE SCALE GENOMIC DNA]</scope>
    <source>
        <strain evidence="5 6">APH1</strain>
    </source>
</reference>
<dbReference type="SUPFAM" id="SSF56784">
    <property type="entry name" value="HAD-like"/>
    <property type="match status" value="1"/>
</dbReference>
<comment type="cofactor">
    <cofactor evidence="4">
        <name>Mg(2+)</name>
        <dbReference type="ChEBI" id="CHEBI:18420"/>
    </cofactor>
</comment>
<keyword evidence="4" id="KW-0479">Metal-binding</keyword>
<dbReference type="InterPro" id="IPR023214">
    <property type="entry name" value="HAD_sf"/>
</dbReference>
<dbReference type="PANTHER" id="PTHR43768:SF3">
    <property type="entry name" value="TREHALOSE 6-PHOSPHATE PHOSPHATASE"/>
    <property type="match status" value="1"/>
</dbReference>
<dbReference type="Proteomes" id="UP000314285">
    <property type="component" value="Unassembled WGS sequence"/>
</dbReference>
<evidence type="ECO:0000256" key="1">
    <source>
        <dbReference type="ARBA" id="ARBA00005199"/>
    </source>
</evidence>
<comment type="similarity">
    <text evidence="2 4">Belongs to the trehalose phosphatase family.</text>
</comment>
<comment type="catalytic activity">
    <reaction evidence="4">
        <text>alpha,alpha-trehalose 6-phosphate + H2O = alpha,alpha-trehalose + phosphate</text>
        <dbReference type="Rhea" id="RHEA:23420"/>
        <dbReference type="ChEBI" id="CHEBI:15377"/>
        <dbReference type="ChEBI" id="CHEBI:16551"/>
        <dbReference type="ChEBI" id="CHEBI:43474"/>
        <dbReference type="ChEBI" id="CHEBI:58429"/>
        <dbReference type="EC" id="3.1.3.12"/>
    </reaction>
</comment>
<protein>
    <recommendedName>
        <fullName evidence="4">Trehalose 6-phosphate phosphatase</fullName>
        <ecNumber evidence="4">3.1.3.12</ecNumber>
    </recommendedName>
</protein>
<accession>A0A8H2PTY2</accession>
<proteinExistence type="inferred from homology"/>
<dbReference type="GO" id="GO:0000287">
    <property type="term" value="F:magnesium ion binding"/>
    <property type="evidence" value="ECO:0007669"/>
    <property type="project" value="UniProtKB-ARBA"/>
</dbReference>
<dbReference type="UniPathway" id="UPA00299"/>
<evidence type="ECO:0000256" key="2">
    <source>
        <dbReference type="ARBA" id="ARBA00008770"/>
    </source>
</evidence>
<dbReference type="EC" id="3.1.3.12" evidence="4"/>
<dbReference type="Gene3D" id="3.40.50.1000">
    <property type="entry name" value="HAD superfamily/HAD-like"/>
    <property type="match status" value="1"/>
</dbReference>
<dbReference type="InterPro" id="IPR036412">
    <property type="entry name" value="HAD-like_sf"/>
</dbReference>
<sequence>MNESAFSPATVQFSAVLLQKMIADGHKENTHYCLFLDIDGTLSDFQDDPEDSFIPENTLNILQTILKLDVPVIAVTGRHVQVAQSLFAPLCIPVAGLHGLDIQIDAHTHFKPDLSQIDFVRLRQDLKAACASYPQLLIEDKQYSVALHYRQCPELADTAKQIMQVLHQSHTALKINEGKCVIELLPRQADKGEAINTILKHLELTQVLPIFIGDDKTDESGFRTINNHNGISIKVGPGETQAHYRLKDIKTVADFLALFSEFLKTRVLTQNQTPNGEKACLN</sequence>
<evidence type="ECO:0000313" key="6">
    <source>
        <dbReference type="Proteomes" id="UP000314285"/>
    </source>
</evidence>
<dbReference type="Pfam" id="PF02358">
    <property type="entry name" value="Trehalose_PPase"/>
    <property type="match status" value="1"/>
</dbReference>
<keyword evidence="4" id="KW-0460">Magnesium</keyword>